<dbReference type="Gene3D" id="1.10.10.60">
    <property type="entry name" value="Homeodomain-like"/>
    <property type="match status" value="1"/>
</dbReference>
<keyword evidence="5" id="KW-1185">Reference proteome</keyword>
<evidence type="ECO:0000256" key="2">
    <source>
        <dbReference type="PROSITE-ProRule" id="PRU00335"/>
    </source>
</evidence>
<keyword evidence="1 2" id="KW-0238">DNA-binding</keyword>
<dbReference type="Gene3D" id="1.10.357.10">
    <property type="entry name" value="Tetracycline Repressor, domain 2"/>
    <property type="match status" value="1"/>
</dbReference>
<dbReference type="GO" id="GO:0006355">
    <property type="term" value="P:regulation of DNA-templated transcription"/>
    <property type="evidence" value="ECO:0007669"/>
    <property type="project" value="UniProtKB-ARBA"/>
</dbReference>
<evidence type="ECO:0000313" key="4">
    <source>
        <dbReference type="EMBL" id="GEN34942.1"/>
    </source>
</evidence>
<dbReference type="PROSITE" id="PS01081">
    <property type="entry name" value="HTH_TETR_1"/>
    <property type="match status" value="1"/>
</dbReference>
<dbReference type="PANTHER" id="PTHR30055">
    <property type="entry name" value="HTH-TYPE TRANSCRIPTIONAL REGULATOR RUTR"/>
    <property type="match status" value="1"/>
</dbReference>
<evidence type="ECO:0000256" key="1">
    <source>
        <dbReference type="ARBA" id="ARBA00023125"/>
    </source>
</evidence>
<dbReference type="PRINTS" id="PR00455">
    <property type="entry name" value="HTHTETR"/>
</dbReference>
<organism evidence="4 5">
    <name type="scientific">Aneurinibacillus danicus</name>
    <dbReference type="NCBI Taxonomy" id="267746"/>
    <lineage>
        <taxon>Bacteria</taxon>
        <taxon>Bacillati</taxon>
        <taxon>Bacillota</taxon>
        <taxon>Bacilli</taxon>
        <taxon>Bacillales</taxon>
        <taxon>Paenibacillaceae</taxon>
        <taxon>Aneurinibacillus group</taxon>
        <taxon>Aneurinibacillus</taxon>
    </lineage>
</organism>
<accession>A0A511VCH9</accession>
<dbReference type="EMBL" id="BJXX01000106">
    <property type="protein sequence ID" value="GEN34942.1"/>
    <property type="molecule type" value="Genomic_DNA"/>
</dbReference>
<dbReference type="InterPro" id="IPR023772">
    <property type="entry name" value="DNA-bd_HTH_TetR-type_CS"/>
</dbReference>
<dbReference type="Pfam" id="PF00440">
    <property type="entry name" value="TetR_N"/>
    <property type="match status" value="1"/>
</dbReference>
<feature type="domain" description="HTH tetR-type" evidence="3">
    <location>
        <begin position="27"/>
        <end position="87"/>
    </location>
</feature>
<dbReference type="InterPro" id="IPR009057">
    <property type="entry name" value="Homeodomain-like_sf"/>
</dbReference>
<dbReference type="SUPFAM" id="SSF46689">
    <property type="entry name" value="Homeodomain-like"/>
    <property type="match status" value="1"/>
</dbReference>
<gene>
    <name evidence="4" type="ORF">ADA01nite_24020</name>
</gene>
<dbReference type="GO" id="GO:0003677">
    <property type="term" value="F:DNA binding"/>
    <property type="evidence" value="ECO:0007669"/>
    <property type="project" value="UniProtKB-UniRule"/>
</dbReference>
<feature type="DNA-binding region" description="H-T-H motif" evidence="2">
    <location>
        <begin position="50"/>
        <end position="69"/>
    </location>
</feature>
<dbReference type="PROSITE" id="PS50977">
    <property type="entry name" value="HTH_TETR_2"/>
    <property type="match status" value="1"/>
</dbReference>
<reference evidence="4 5" key="1">
    <citation type="submission" date="2019-07" db="EMBL/GenBank/DDBJ databases">
        <title>Whole genome shotgun sequence of Aneurinibacillus danicus NBRC 102444.</title>
        <authorList>
            <person name="Hosoyama A."/>
            <person name="Uohara A."/>
            <person name="Ohji S."/>
            <person name="Ichikawa N."/>
        </authorList>
    </citation>
    <scope>NUCLEOTIDE SEQUENCE [LARGE SCALE GENOMIC DNA]</scope>
    <source>
        <strain evidence="4 5">NBRC 102444</strain>
    </source>
</reference>
<dbReference type="Proteomes" id="UP000321157">
    <property type="component" value="Unassembled WGS sequence"/>
</dbReference>
<comment type="caution">
    <text evidence="4">The sequence shown here is derived from an EMBL/GenBank/DDBJ whole genome shotgun (WGS) entry which is preliminary data.</text>
</comment>
<proteinExistence type="predicted"/>
<name>A0A511VCH9_9BACL</name>
<dbReference type="InterPro" id="IPR036271">
    <property type="entry name" value="Tet_transcr_reg_TetR-rel_C_sf"/>
</dbReference>
<dbReference type="PANTHER" id="PTHR30055:SF222">
    <property type="entry name" value="REGULATORY PROTEIN"/>
    <property type="match status" value="1"/>
</dbReference>
<sequence length="228" mass="26138">MAHEHKPLFDEAIQEMLNSLKTEDEMTEKQRRIMEAAIALFAEKGFHASSTSEIARRAGVAEGTIFKHFKTKKDLLYALIGPMFIKFASPLILKDVKQIINEDLPAEEVILKLYRNRLALLEENWPRMRIVLQEALFHPDIMNALLENLVKDARGLAEASVKNRIEQSEFRPLPVKAITRAIFSTMLGYVFFSKAFPDEYANEDKDKDLRDAVDILMYGIANKRPDSL</sequence>
<dbReference type="AlphaFoldDB" id="A0A511VCH9"/>
<dbReference type="InterPro" id="IPR050109">
    <property type="entry name" value="HTH-type_TetR-like_transc_reg"/>
</dbReference>
<dbReference type="RefSeq" id="WP_246147315.1">
    <property type="nucleotide sequence ID" value="NZ_BJXX01000106.1"/>
</dbReference>
<dbReference type="InterPro" id="IPR001647">
    <property type="entry name" value="HTH_TetR"/>
</dbReference>
<dbReference type="SUPFAM" id="SSF48498">
    <property type="entry name" value="Tetracyclin repressor-like, C-terminal domain"/>
    <property type="match status" value="1"/>
</dbReference>
<evidence type="ECO:0000259" key="3">
    <source>
        <dbReference type="PROSITE" id="PS50977"/>
    </source>
</evidence>
<protein>
    <submittedName>
        <fullName evidence="4">TetR family transcriptional regulator</fullName>
    </submittedName>
</protein>
<evidence type="ECO:0000313" key="5">
    <source>
        <dbReference type="Proteomes" id="UP000321157"/>
    </source>
</evidence>